<organism evidence="7 8">
    <name type="scientific">Strigamia maritima</name>
    <name type="common">European centipede</name>
    <name type="synonym">Geophilus maritimus</name>
    <dbReference type="NCBI Taxonomy" id="126957"/>
    <lineage>
        <taxon>Eukaryota</taxon>
        <taxon>Metazoa</taxon>
        <taxon>Ecdysozoa</taxon>
        <taxon>Arthropoda</taxon>
        <taxon>Myriapoda</taxon>
        <taxon>Chilopoda</taxon>
        <taxon>Pleurostigmophora</taxon>
        <taxon>Geophilomorpha</taxon>
        <taxon>Linotaeniidae</taxon>
        <taxon>Strigamia</taxon>
    </lineage>
</organism>
<keyword evidence="4" id="KW-0677">Repeat</keyword>
<comment type="subcellular location">
    <subcellularLocation>
        <location evidence="1">Secreted</location>
    </subcellularLocation>
</comment>
<evidence type="ECO:0000313" key="8">
    <source>
        <dbReference type="Proteomes" id="UP000014500"/>
    </source>
</evidence>
<dbReference type="Gene3D" id="2.20.100.10">
    <property type="entry name" value="Thrombospondin type-1 (TSP1) repeat"/>
    <property type="match status" value="2"/>
</dbReference>
<dbReference type="GO" id="GO:0004222">
    <property type="term" value="F:metalloendopeptidase activity"/>
    <property type="evidence" value="ECO:0007669"/>
    <property type="project" value="TreeGrafter"/>
</dbReference>
<name>T1JMY3_STRMM</name>
<feature type="disulfide bond" evidence="6">
    <location>
        <begin position="141"/>
        <end position="147"/>
    </location>
</feature>
<accession>T1JMY3</accession>
<feature type="disulfide bond" evidence="6">
    <location>
        <begin position="130"/>
        <end position="162"/>
    </location>
</feature>
<evidence type="ECO:0000256" key="3">
    <source>
        <dbReference type="ARBA" id="ARBA00022729"/>
    </source>
</evidence>
<dbReference type="EMBL" id="JH431915">
    <property type="status" value="NOT_ANNOTATED_CDS"/>
    <property type="molecule type" value="Genomic_DNA"/>
</dbReference>
<dbReference type="AlphaFoldDB" id="T1JMY3"/>
<dbReference type="GO" id="GO:0006508">
    <property type="term" value="P:proteolysis"/>
    <property type="evidence" value="ECO:0007669"/>
    <property type="project" value="TreeGrafter"/>
</dbReference>
<dbReference type="PROSITE" id="PS50092">
    <property type="entry name" value="TSP1"/>
    <property type="match status" value="2"/>
</dbReference>
<evidence type="ECO:0000256" key="1">
    <source>
        <dbReference type="ARBA" id="ARBA00004613"/>
    </source>
</evidence>
<dbReference type="Pfam" id="PF19030">
    <property type="entry name" value="TSP1_ADAMTS"/>
    <property type="match status" value="1"/>
</dbReference>
<dbReference type="PRINTS" id="PR01857">
    <property type="entry name" value="ADAMTSFAMILY"/>
</dbReference>
<dbReference type="STRING" id="126957.T1JMY3"/>
<dbReference type="InterPro" id="IPR013273">
    <property type="entry name" value="ADAMTS/ADAMTS-like"/>
</dbReference>
<dbReference type="SMART" id="SM00209">
    <property type="entry name" value="TSP1"/>
    <property type="match status" value="2"/>
</dbReference>
<dbReference type="eggNOG" id="KOG3538">
    <property type="taxonomic scope" value="Eukaryota"/>
</dbReference>
<protein>
    <recommendedName>
        <fullName evidence="9">ADAMTS cysteine-rich domain-containing protein</fullName>
    </recommendedName>
</protein>
<dbReference type="InterPro" id="IPR050439">
    <property type="entry name" value="ADAMTS_ADAMTS-like"/>
</dbReference>
<evidence type="ECO:0000313" key="7">
    <source>
        <dbReference type="EnsemblMetazoa" id="SMAR015212-PA"/>
    </source>
</evidence>
<dbReference type="HOGENOM" id="CLU_880876_0_0_1"/>
<dbReference type="GO" id="GO:0031012">
    <property type="term" value="C:extracellular matrix"/>
    <property type="evidence" value="ECO:0007669"/>
    <property type="project" value="TreeGrafter"/>
</dbReference>
<sequence>MDQEVITNSYSWILGARGLECGDVEMWSFFAIYGGFLKNFLSFYCSRGFSSRPDCEEAMTASDLLQNGVNLMGQIERGLANVLYCMDDSFNQFAMDTALVDEEEEPYEKRAEIETGWSAWSEWTTCSRTCDGGAAHQLRRCNARQGCRGEGIRYMICNMQSCPEPTDFRVQQCSSYNDIPYQGRLYDWEPHYDSQEPCALSCRVVGQSIVTQLAPKVLDGTRCRDGSLDMCINGKCQVDACGICGGDDSSCVKPNFFWEETATSSCSATCGGGAQRIKAVCKNKRTGEEVDERLCDLSKKPPSRTRPCNTDKCPAS</sequence>
<dbReference type="SUPFAM" id="SSF82895">
    <property type="entry name" value="TSP-1 type 1 repeat"/>
    <property type="match status" value="2"/>
</dbReference>
<keyword evidence="5 6" id="KW-1015">Disulfide bond</keyword>
<dbReference type="PhylomeDB" id="T1JMY3"/>
<dbReference type="FunFam" id="2.20.100.10:FF:000005">
    <property type="entry name" value="ADAM metallopeptidase with thrombospondin type 1 motif 9"/>
    <property type="match status" value="1"/>
</dbReference>
<dbReference type="Proteomes" id="UP000014500">
    <property type="component" value="Unassembled WGS sequence"/>
</dbReference>
<proteinExistence type="predicted"/>
<dbReference type="InterPro" id="IPR036383">
    <property type="entry name" value="TSP1_rpt_sf"/>
</dbReference>
<dbReference type="InterPro" id="IPR000884">
    <property type="entry name" value="TSP1_rpt"/>
</dbReference>
<reference evidence="7" key="2">
    <citation type="submission" date="2015-02" db="UniProtKB">
        <authorList>
            <consortium name="EnsemblMetazoa"/>
        </authorList>
    </citation>
    <scope>IDENTIFICATION</scope>
</reference>
<dbReference type="Pfam" id="PF00090">
    <property type="entry name" value="TSP_1"/>
    <property type="match status" value="1"/>
</dbReference>
<feature type="disulfide bond" evidence="6">
    <location>
        <begin position="126"/>
        <end position="157"/>
    </location>
</feature>
<reference evidence="8" key="1">
    <citation type="submission" date="2011-05" db="EMBL/GenBank/DDBJ databases">
        <authorList>
            <person name="Richards S.R."/>
            <person name="Qu J."/>
            <person name="Jiang H."/>
            <person name="Jhangiani S.N."/>
            <person name="Agravi P."/>
            <person name="Goodspeed R."/>
            <person name="Gross S."/>
            <person name="Mandapat C."/>
            <person name="Jackson L."/>
            <person name="Mathew T."/>
            <person name="Pu L."/>
            <person name="Thornton R."/>
            <person name="Saada N."/>
            <person name="Wilczek-Boney K.B."/>
            <person name="Lee S."/>
            <person name="Kovar C."/>
            <person name="Wu Y."/>
            <person name="Scherer S.E."/>
            <person name="Worley K.C."/>
            <person name="Muzny D.M."/>
            <person name="Gibbs R."/>
        </authorList>
    </citation>
    <scope>NUCLEOTIDE SEQUENCE</scope>
    <source>
        <strain evidence="8">Brora</strain>
    </source>
</reference>
<dbReference type="PANTHER" id="PTHR13723:SF313">
    <property type="entry name" value="PEPTIDASE M12B DOMAIN-CONTAINING PROTEIN"/>
    <property type="match status" value="1"/>
</dbReference>
<dbReference type="GO" id="GO:0005576">
    <property type="term" value="C:extracellular region"/>
    <property type="evidence" value="ECO:0007669"/>
    <property type="project" value="UniProtKB-SubCell"/>
</dbReference>
<evidence type="ECO:0008006" key="9">
    <source>
        <dbReference type="Google" id="ProtNLM"/>
    </source>
</evidence>
<dbReference type="GO" id="GO:0030198">
    <property type="term" value="P:extracellular matrix organization"/>
    <property type="evidence" value="ECO:0007669"/>
    <property type="project" value="InterPro"/>
</dbReference>
<evidence type="ECO:0000256" key="5">
    <source>
        <dbReference type="ARBA" id="ARBA00023157"/>
    </source>
</evidence>
<keyword evidence="8" id="KW-1185">Reference proteome</keyword>
<dbReference type="EnsemblMetazoa" id="SMAR015212-RA">
    <property type="protein sequence ID" value="SMAR015212-PA"/>
    <property type="gene ID" value="SMAR015212"/>
</dbReference>
<evidence type="ECO:0000256" key="4">
    <source>
        <dbReference type="ARBA" id="ARBA00022737"/>
    </source>
</evidence>
<dbReference type="PANTHER" id="PTHR13723">
    <property type="entry name" value="ADAMTS A DISINTEGRIN AND METALLOPROTEASE WITH THROMBOSPONDIN MOTIFS PROTEASE"/>
    <property type="match status" value="1"/>
</dbReference>
<evidence type="ECO:0000256" key="2">
    <source>
        <dbReference type="ARBA" id="ARBA00022525"/>
    </source>
</evidence>
<evidence type="ECO:0000256" key="6">
    <source>
        <dbReference type="PIRSR" id="PIRSR613273-3"/>
    </source>
</evidence>
<keyword evidence="3" id="KW-0732">Signal</keyword>
<keyword evidence="2" id="KW-0964">Secreted</keyword>